<accession>A0A7C9PMZ2</accession>
<proteinExistence type="predicted"/>
<dbReference type="EMBL" id="JAAGWZ010000002">
    <property type="protein sequence ID" value="NEM91272.1"/>
    <property type="molecule type" value="Genomic_DNA"/>
</dbReference>
<feature type="signal peptide" evidence="1">
    <location>
        <begin position="1"/>
        <end position="25"/>
    </location>
</feature>
<protein>
    <recommendedName>
        <fullName evidence="4">CAP domain-containing protein</fullName>
    </recommendedName>
</protein>
<evidence type="ECO:0008006" key="4">
    <source>
        <dbReference type="Google" id="ProtNLM"/>
    </source>
</evidence>
<reference evidence="2 3" key="1">
    <citation type="journal article" date="2014" name="Int. J. Syst. Evol. Microbiol.">
        <title>Description of Galbitalea soli gen. nov., sp. nov., and Frondihabitans sucicola sp. nov.</title>
        <authorList>
            <person name="Kim S.J."/>
            <person name="Lim J.M."/>
            <person name="Ahn J.H."/>
            <person name="Weon H.Y."/>
            <person name="Hamada M."/>
            <person name="Suzuki K."/>
            <person name="Ahn T.Y."/>
            <person name="Kwon S.W."/>
        </authorList>
    </citation>
    <scope>NUCLEOTIDE SEQUENCE [LARGE SCALE GENOMIC DNA]</scope>
    <source>
        <strain evidence="2 3">NBRC 108727</strain>
    </source>
</reference>
<keyword evidence="1" id="KW-0732">Signal</keyword>
<dbReference type="RefSeq" id="WP_163472947.1">
    <property type="nucleotide sequence ID" value="NZ_JAAGWZ010000002.1"/>
</dbReference>
<dbReference type="Proteomes" id="UP000479756">
    <property type="component" value="Unassembled WGS sequence"/>
</dbReference>
<dbReference type="AlphaFoldDB" id="A0A7C9PMZ2"/>
<name>A0A7C9PMZ2_9MICO</name>
<organism evidence="2 3">
    <name type="scientific">Galbitalea soli</name>
    <dbReference type="NCBI Taxonomy" id="1268042"/>
    <lineage>
        <taxon>Bacteria</taxon>
        <taxon>Bacillati</taxon>
        <taxon>Actinomycetota</taxon>
        <taxon>Actinomycetes</taxon>
        <taxon>Micrococcales</taxon>
        <taxon>Microbacteriaceae</taxon>
        <taxon>Galbitalea</taxon>
    </lineage>
</organism>
<gene>
    <name evidence="2" type="ORF">G3T37_07860</name>
</gene>
<evidence type="ECO:0000313" key="3">
    <source>
        <dbReference type="Proteomes" id="UP000479756"/>
    </source>
</evidence>
<comment type="caution">
    <text evidence="2">The sequence shown here is derived from an EMBL/GenBank/DDBJ whole genome shotgun (WGS) entry which is preliminary data.</text>
</comment>
<evidence type="ECO:0000256" key="1">
    <source>
        <dbReference type="SAM" id="SignalP"/>
    </source>
</evidence>
<sequence length="243" mass="24912">MRRNALFAAAFAVVVAIAAPTAASASFSWNTVATAPIGGGTIVIAPTTETADKPAAPIRLNSRATGDDAAATVTTAPRPGCPTDVTGPTRTAPAIHSAGGVLGTTTADIAAFAERMNAIRVANCLAPIPLANIKYDACMEKRLFWMAEDPSTDPASAWGHLGSTRSDGVPSVGCDGNLAGGAGNTGATVAQKWWDSLPHRATVYRPDFVGSTAHVCILFAATHGGLPNEPTSFVRAASRWVRC</sequence>
<keyword evidence="3" id="KW-1185">Reference proteome</keyword>
<feature type="chain" id="PRO_5028928003" description="CAP domain-containing protein" evidence="1">
    <location>
        <begin position="26"/>
        <end position="243"/>
    </location>
</feature>
<evidence type="ECO:0000313" key="2">
    <source>
        <dbReference type="EMBL" id="NEM91272.1"/>
    </source>
</evidence>